<accession>A0ACC1NGM5</accession>
<proteinExistence type="predicted"/>
<comment type="caution">
    <text evidence="1">The sequence shown here is derived from an EMBL/GenBank/DDBJ whole genome shotgun (WGS) entry which is preliminary data.</text>
</comment>
<sequence>MVAVPVRPEQPDALRATCTNETDRPIWVMPAKPTPRKMESHTRNQVKMSHPTVSPMSATPGHATVDVVAGHNAAVSAGLADGEFKHEHGDGDEKDAQEMRDEPL</sequence>
<name>A0ACC1NGM5_9HYPO</name>
<reference evidence="1" key="1">
    <citation type="submission" date="2022-08" db="EMBL/GenBank/DDBJ databases">
        <title>Genome Sequence of Lecanicillium fungicola.</title>
        <authorList>
            <person name="Buettner E."/>
        </authorList>
    </citation>
    <scope>NUCLEOTIDE SEQUENCE</scope>
    <source>
        <strain evidence="1">Babe33</strain>
    </source>
</reference>
<keyword evidence="2" id="KW-1185">Reference proteome</keyword>
<evidence type="ECO:0000313" key="2">
    <source>
        <dbReference type="Proteomes" id="UP001143910"/>
    </source>
</evidence>
<gene>
    <name evidence="1" type="ORF">NQ176_g4061</name>
</gene>
<dbReference type="Proteomes" id="UP001143910">
    <property type="component" value="Unassembled WGS sequence"/>
</dbReference>
<organism evidence="1 2">
    <name type="scientific">Zarea fungicola</name>
    <dbReference type="NCBI Taxonomy" id="93591"/>
    <lineage>
        <taxon>Eukaryota</taxon>
        <taxon>Fungi</taxon>
        <taxon>Dikarya</taxon>
        <taxon>Ascomycota</taxon>
        <taxon>Pezizomycotina</taxon>
        <taxon>Sordariomycetes</taxon>
        <taxon>Hypocreomycetidae</taxon>
        <taxon>Hypocreales</taxon>
        <taxon>Cordycipitaceae</taxon>
        <taxon>Zarea</taxon>
    </lineage>
</organism>
<evidence type="ECO:0000313" key="1">
    <source>
        <dbReference type="EMBL" id="KAJ2978001.1"/>
    </source>
</evidence>
<protein>
    <submittedName>
        <fullName evidence="1">Uncharacterized protein</fullName>
    </submittedName>
</protein>
<dbReference type="EMBL" id="JANJQO010000417">
    <property type="protein sequence ID" value="KAJ2978001.1"/>
    <property type="molecule type" value="Genomic_DNA"/>
</dbReference>